<organism evidence="3 4">
    <name type="scientific">Nonomuraea rosea</name>
    <dbReference type="NCBI Taxonomy" id="638574"/>
    <lineage>
        <taxon>Bacteria</taxon>
        <taxon>Bacillati</taxon>
        <taxon>Actinomycetota</taxon>
        <taxon>Actinomycetes</taxon>
        <taxon>Streptosporangiales</taxon>
        <taxon>Streptosporangiaceae</taxon>
        <taxon>Nonomuraea</taxon>
    </lineage>
</organism>
<dbReference type="PANTHER" id="PTHR46553">
    <property type="entry name" value="ADENINE NUCLEOTIDE ALPHA HYDROLASES-LIKE SUPERFAMILY PROTEIN"/>
    <property type="match status" value="1"/>
</dbReference>
<sequence length="283" mass="29885">MSHVIVVGADGSAGGTAAVEWAADDAARAKAPLRIVFAVDREPYQIVKYPIPDLGGTLNRSAEKVLDEAEMTARKRLPDLDITTEVSQEAPAVMLRAQAEDAAEVVVGSRGLGGFARAVMGSVSIHVAGQAHGPVVVVRSSPETTHGEIVVGIDDSTACEAAIAYAFEQAGLRASTLRAVYVWQLPVNAYVAEFGYDPERVSALHRQIAADKLQPWREKYPQVTVIEDVYSAHPVDALTDASERADLVIVGSHGRGAIGSVVLGSVSRGVLHHARSAVAVVRP</sequence>
<dbReference type="SUPFAM" id="SSF52402">
    <property type="entry name" value="Adenine nucleotide alpha hydrolases-like"/>
    <property type="match status" value="2"/>
</dbReference>
<feature type="domain" description="UspA" evidence="2">
    <location>
        <begin position="1"/>
        <end position="139"/>
    </location>
</feature>
<dbReference type="InterPro" id="IPR014729">
    <property type="entry name" value="Rossmann-like_a/b/a_fold"/>
</dbReference>
<dbReference type="InterPro" id="IPR006016">
    <property type="entry name" value="UspA"/>
</dbReference>
<feature type="domain" description="UspA" evidence="2">
    <location>
        <begin position="149"/>
        <end position="282"/>
    </location>
</feature>
<evidence type="ECO:0000259" key="2">
    <source>
        <dbReference type="Pfam" id="PF00582"/>
    </source>
</evidence>
<comment type="caution">
    <text evidence="3">The sequence shown here is derived from an EMBL/GenBank/DDBJ whole genome shotgun (WGS) entry which is preliminary data.</text>
</comment>
<dbReference type="Pfam" id="PF00582">
    <property type="entry name" value="Usp"/>
    <property type="match status" value="2"/>
</dbReference>
<evidence type="ECO:0000313" key="3">
    <source>
        <dbReference type="EMBL" id="GAA3525486.1"/>
    </source>
</evidence>
<dbReference type="EMBL" id="BAABDQ010000001">
    <property type="protein sequence ID" value="GAA3525486.1"/>
    <property type="molecule type" value="Genomic_DNA"/>
</dbReference>
<dbReference type="Gene3D" id="3.40.50.620">
    <property type="entry name" value="HUPs"/>
    <property type="match status" value="2"/>
</dbReference>
<dbReference type="InterPro" id="IPR006015">
    <property type="entry name" value="Universal_stress_UspA"/>
</dbReference>
<comment type="similarity">
    <text evidence="1">Belongs to the universal stress protein A family.</text>
</comment>
<proteinExistence type="inferred from homology"/>
<gene>
    <name evidence="3" type="ORF">GCM10022419_000200</name>
</gene>
<dbReference type="PRINTS" id="PR01438">
    <property type="entry name" value="UNVRSLSTRESS"/>
</dbReference>
<name>A0ABP6V0D4_9ACTN</name>
<keyword evidence="4" id="KW-1185">Reference proteome</keyword>
<reference evidence="4" key="1">
    <citation type="journal article" date="2019" name="Int. J. Syst. Evol. Microbiol.">
        <title>The Global Catalogue of Microorganisms (GCM) 10K type strain sequencing project: providing services to taxonomists for standard genome sequencing and annotation.</title>
        <authorList>
            <consortium name="The Broad Institute Genomics Platform"/>
            <consortium name="The Broad Institute Genome Sequencing Center for Infectious Disease"/>
            <person name="Wu L."/>
            <person name="Ma J."/>
        </authorList>
    </citation>
    <scope>NUCLEOTIDE SEQUENCE [LARGE SCALE GENOMIC DNA]</scope>
    <source>
        <strain evidence="4">JCM 17326</strain>
    </source>
</reference>
<evidence type="ECO:0000313" key="4">
    <source>
        <dbReference type="Proteomes" id="UP001500630"/>
    </source>
</evidence>
<dbReference type="Proteomes" id="UP001500630">
    <property type="component" value="Unassembled WGS sequence"/>
</dbReference>
<protein>
    <submittedName>
        <fullName evidence="3">Universal stress protein</fullName>
    </submittedName>
</protein>
<accession>A0ABP6V0D4</accession>
<evidence type="ECO:0000256" key="1">
    <source>
        <dbReference type="ARBA" id="ARBA00008791"/>
    </source>
</evidence>
<dbReference type="PANTHER" id="PTHR46553:SF3">
    <property type="entry name" value="ADENINE NUCLEOTIDE ALPHA HYDROLASES-LIKE SUPERFAMILY PROTEIN"/>
    <property type="match status" value="1"/>
</dbReference>
<dbReference type="RefSeq" id="WP_345557294.1">
    <property type="nucleotide sequence ID" value="NZ_BAABDQ010000001.1"/>
</dbReference>